<dbReference type="SUPFAM" id="SSF52091">
    <property type="entry name" value="SpoIIaa-like"/>
    <property type="match status" value="1"/>
</dbReference>
<dbReference type="PROSITE" id="PS50801">
    <property type="entry name" value="STAS"/>
    <property type="match status" value="1"/>
</dbReference>
<evidence type="ECO:0000313" key="3">
    <source>
        <dbReference type="EMBL" id="MBG0566428.1"/>
    </source>
</evidence>
<feature type="compositionally biased region" description="Basic and acidic residues" evidence="1">
    <location>
        <begin position="104"/>
        <end position="115"/>
    </location>
</feature>
<dbReference type="CDD" id="cd07043">
    <property type="entry name" value="STAS_anti-anti-sigma_factors"/>
    <property type="match status" value="1"/>
</dbReference>
<organism evidence="3 4">
    <name type="scientific">Actinoplanes aureus</name>
    <dbReference type="NCBI Taxonomy" id="2792083"/>
    <lineage>
        <taxon>Bacteria</taxon>
        <taxon>Bacillati</taxon>
        <taxon>Actinomycetota</taxon>
        <taxon>Actinomycetes</taxon>
        <taxon>Micromonosporales</taxon>
        <taxon>Micromonosporaceae</taxon>
        <taxon>Actinoplanes</taxon>
    </lineage>
</organism>
<dbReference type="InterPro" id="IPR058548">
    <property type="entry name" value="MlaB-like_STAS"/>
</dbReference>
<reference evidence="3" key="1">
    <citation type="submission" date="2020-11" db="EMBL/GenBank/DDBJ databases">
        <title>Isolation and identification of active actinomycetes.</title>
        <authorList>
            <person name="Sun X."/>
        </authorList>
    </citation>
    <scope>NUCLEOTIDE SEQUENCE</scope>
    <source>
        <strain evidence="3">NEAU-A11</strain>
    </source>
</reference>
<dbReference type="InterPro" id="IPR002645">
    <property type="entry name" value="STAS_dom"/>
</dbReference>
<evidence type="ECO:0000256" key="1">
    <source>
        <dbReference type="SAM" id="MobiDB-lite"/>
    </source>
</evidence>
<dbReference type="GO" id="GO:0043856">
    <property type="term" value="F:anti-sigma factor antagonist activity"/>
    <property type="evidence" value="ECO:0007669"/>
    <property type="project" value="TreeGrafter"/>
</dbReference>
<name>A0A931G068_9ACTN</name>
<comment type="caution">
    <text evidence="3">The sequence shown here is derived from an EMBL/GenBank/DDBJ whole genome shotgun (WGS) entry which is preliminary data.</text>
</comment>
<dbReference type="Gene3D" id="3.30.750.24">
    <property type="entry name" value="STAS domain"/>
    <property type="match status" value="1"/>
</dbReference>
<dbReference type="Gene3D" id="3.30.565.10">
    <property type="entry name" value="Histidine kinase-like ATPase, C-terminal domain"/>
    <property type="match status" value="1"/>
</dbReference>
<keyword evidence="4" id="KW-1185">Reference proteome</keyword>
<sequence length="220" mass="22886">MTTEPGSEPPPVDPGIELRRHADTLSCEVRDEGGGTGMPHPRLPAGDTPGGRGLWLAQQLTAGLTINAGPSGVGASVIMCLASAVPAGIDAVSGARPYTNRNDTPAKEARPEKRYPTSGHRSHHDENRCVVALHGELDMTDVDDLHELLADALGQAPSVVLDLSAVTFIDSTIINTLIKTHQAAGAAGYRFAVANATRQVGANVTCDSLGSLRLQDGCPN</sequence>
<dbReference type="InterPro" id="IPR036513">
    <property type="entry name" value="STAS_dom_sf"/>
</dbReference>
<evidence type="ECO:0000259" key="2">
    <source>
        <dbReference type="PROSITE" id="PS50801"/>
    </source>
</evidence>
<protein>
    <submittedName>
        <fullName evidence="3">STAS domain-containing protein</fullName>
    </submittedName>
</protein>
<dbReference type="PANTHER" id="PTHR33495:SF2">
    <property type="entry name" value="ANTI-SIGMA FACTOR ANTAGONIST TM_1081-RELATED"/>
    <property type="match status" value="1"/>
</dbReference>
<dbReference type="PANTHER" id="PTHR33495">
    <property type="entry name" value="ANTI-SIGMA FACTOR ANTAGONIST TM_1081-RELATED-RELATED"/>
    <property type="match status" value="1"/>
</dbReference>
<dbReference type="Pfam" id="PF13466">
    <property type="entry name" value="STAS_2"/>
    <property type="match status" value="1"/>
</dbReference>
<feature type="region of interest" description="Disordered" evidence="1">
    <location>
        <begin position="92"/>
        <end position="123"/>
    </location>
</feature>
<evidence type="ECO:0000313" key="4">
    <source>
        <dbReference type="Proteomes" id="UP000598146"/>
    </source>
</evidence>
<dbReference type="InterPro" id="IPR036890">
    <property type="entry name" value="HATPase_C_sf"/>
</dbReference>
<feature type="domain" description="STAS" evidence="2">
    <location>
        <begin position="130"/>
        <end position="200"/>
    </location>
</feature>
<accession>A0A931G068</accession>
<dbReference type="RefSeq" id="WP_196418207.1">
    <property type="nucleotide sequence ID" value="NZ_JADQTO010000020.1"/>
</dbReference>
<dbReference type="EMBL" id="JADQTO010000020">
    <property type="protein sequence ID" value="MBG0566428.1"/>
    <property type="molecule type" value="Genomic_DNA"/>
</dbReference>
<proteinExistence type="predicted"/>
<dbReference type="AlphaFoldDB" id="A0A931G068"/>
<dbReference type="Proteomes" id="UP000598146">
    <property type="component" value="Unassembled WGS sequence"/>
</dbReference>
<gene>
    <name evidence="3" type="ORF">I4J89_33765</name>
</gene>